<protein>
    <submittedName>
        <fullName evidence="2">Uncharacterized protein</fullName>
    </submittedName>
</protein>
<dbReference type="Proteomes" id="UP001595855">
    <property type="component" value="Unassembled WGS sequence"/>
</dbReference>
<evidence type="ECO:0000256" key="1">
    <source>
        <dbReference type="SAM" id="MobiDB-lite"/>
    </source>
</evidence>
<keyword evidence="3" id="KW-1185">Reference proteome</keyword>
<feature type="region of interest" description="Disordered" evidence="1">
    <location>
        <begin position="1"/>
        <end position="95"/>
    </location>
</feature>
<evidence type="ECO:0000313" key="3">
    <source>
        <dbReference type="Proteomes" id="UP001595855"/>
    </source>
</evidence>
<reference evidence="3" key="1">
    <citation type="journal article" date="2019" name="Int. J. Syst. Evol. Microbiol.">
        <title>The Global Catalogue of Microorganisms (GCM) 10K type strain sequencing project: providing services to taxonomists for standard genome sequencing and annotation.</title>
        <authorList>
            <consortium name="The Broad Institute Genomics Platform"/>
            <consortium name="The Broad Institute Genome Sequencing Center for Infectious Disease"/>
            <person name="Wu L."/>
            <person name="Ma J."/>
        </authorList>
    </citation>
    <scope>NUCLEOTIDE SEQUENCE [LARGE SCALE GENOMIC DNA]</scope>
    <source>
        <strain evidence="3">CGMCC 4.1542</strain>
    </source>
</reference>
<dbReference type="RefSeq" id="WP_271415763.1">
    <property type="nucleotide sequence ID" value="NZ_BAAATN010000002.1"/>
</dbReference>
<organism evidence="2 3">
    <name type="scientific">Streptomyces lienomycini</name>
    <dbReference type="NCBI Taxonomy" id="284035"/>
    <lineage>
        <taxon>Bacteria</taxon>
        <taxon>Bacillati</taxon>
        <taxon>Actinomycetota</taxon>
        <taxon>Actinomycetes</taxon>
        <taxon>Kitasatosporales</taxon>
        <taxon>Streptomycetaceae</taxon>
        <taxon>Streptomyces</taxon>
    </lineage>
</organism>
<dbReference type="EMBL" id="JBHSJO010000001">
    <property type="protein sequence ID" value="MFC5018064.1"/>
    <property type="molecule type" value="Genomic_DNA"/>
</dbReference>
<name>A0ABV9WXY6_9ACTN</name>
<sequence length="150" mass="15893">MAENFTGAKNVAWGEQDRSEADSGTRTRLNQLAPAGGGGSLPDLASSPAQKKAAAKAIEEHLEPDTKKAGDTAEEDTGAAVREFSGKDGEGWDTSAALKKAHEAWEKQVKALMDRLASEKGALRQTSLLFQNNDLGIAAQVRRSSVLDTL</sequence>
<proteinExistence type="predicted"/>
<feature type="compositionally biased region" description="Basic and acidic residues" evidence="1">
    <location>
        <begin position="15"/>
        <end position="25"/>
    </location>
</feature>
<gene>
    <name evidence="2" type="ORF">ACFPRC_24780</name>
</gene>
<accession>A0ABV9WXY6</accession>
<evidence type="ECO:0000313" key="2">
    <source>
        <dbReference type="EMBL" id="MFC5018064.1"/>
    </source>
</evidence>
<feature type="compositionally biased region" description="Basic and acidic residues" evidence="1">
    <location>
        <begin position="57"/>
        <end position="71"/>
    </location>
</feature>
<comment type="caution">
    <text evidence="2">The sequence shown here is derived from an EMBL/GenBank/DDBJ whole genome shotgun (WGS) entry which is preliminary data.</text>
</comment>